<dbReference type="GO" id="GO:0015920">
    <property type="term" value="P:lipopolysaccharide transport"/>
    <property type="evidence" value="ECO:0007669"/>
    <property type="project" value="TreeGrafter"/>
</dbReference>
<comment type="subcellular location">
    <subcellularLocation>
        <location evidence="1">Cell membrane</location>
        <topology evidence="1">Multi-pass membrane protein</topology>
    </subcellularLocation>
</comment>
<dbReference type="PANTHER" id="PTHR33529">
    <property type="entry name" value="SLR0882 PROTEIN-RELATED"/>
    <property type="match status" value="1"/>
</dbReference>
<keyword evidence="3 6" id="KW-0812">Transmembrane</keyword>
<dbReference type="NCBIfam" id="TIGR04407">
    <property type="entry name" value="LptF_YjgP"/>
    <property type="match status" value="1"/>
</dbReference>
<evidence type="ECO:0000256" key="5">
    <source>
        <dbReference type="ARBA" id="ARBA00023136"/>
    </source>
</evidence>
<evidence type="ECO:0000256" key="1">
    <source>
        <dbReference type="ARBA" id="ARBA00004651"/>
    </source>
</evidence>
<dbReference type="Pfam" id="PF03739">
    <property type="entry name" value="LptF_LptG"/>
    <property type="match status" value="1"/>
</dbReference>
<dbReference type="EMBL" id="MCGG01000013">
    <property type="protein sequence ID" value="OEJ68534.1"/>
    <property type="molecule type" value="Genomic_DNA"/>
</dbReference>
<protein>
    <submittedName>
        <fullName evidence="7">LPS export ABC transporter permease LptF</fullName>
    </submittedName>
</protein>
<dbReference type="GO" id="GO:0043190">
    <property type="term" value="C:ATP-binding cassette (ABC) transporter complex"/>
    <property type="evidence" value="ECO:0007669"/>
    <property type="project" value="InterPro"/>
</dbReference>
<keyword evidence="5 6" id="KW-0472">Membrane</keyword>
<dbReference type="OrthoDB" id="8477889at2"/>
<dbReference type="PANTHER" id="PTHR33529:SF6">
    <property type="entry name" value="YJGP_YJGQ FAMILY PERMEASE"/>
    <property type="match status" value="1"/>
</dbReference>
<feature type="transmembrane region" description="Helical" evidence="6">
    <location>
        <begin position="49"/>
        <end position="77"/>
    </location>
</feature>
<evidence type="ECO:0000313" key="8">
    <source>
        <dbReference type="Proteomes" id="UP000095347"/>
    </source>
</evidence>
<dbReference type="STRING" id="28181.BEN30_06310"/>
<feature type="transmembrane region" description="Helical" evidence="6">
    <location>
        <begin position="280"/>
        <end position="298"/>
    </location>
</feature>
<feature type="transmembrane region" description="Helical" evidence="6">
    <location>
        <begin position="310"/>
        <end position="331"/>
    </location>
</feature>
<feature type="transmembrane region" description="Helical" evidence="6">
    <location>
        <begin position="98"/>
        <end position="122"/>
    </location>
</feature>
<accession>A0A1E5QA63</accession>
<dbReference type="AlphaFoldDB" id="A0A1E5QA63"/>
<sequence>MNGLTRYMFWQLFVGMTLVASALTCVVWLTQSLRFVDLIVNSGLSVGMFVYLTGLMMPNFLTIILPVSLFAITTFTYHRMIMDRELVVMRAAGLGQMALAKPAIILSFLAVAVGYLLSTYVVPTSYAQFRTMKFDARYNFSHVLLREGTFNDVSRGVTVYVRERTDDGQLLGIMAHIEKDGHKTETWLAKRGALVENEGQARVVMYNGSRQEFTIKSKQLTILYFDQSVLDLDPPTEEEDNIRHREPRERSMAELYDLDTTGLDEKGIGKYKVEIHRRLALPWSALGFTMLALAVLISGAFTRRGEGNRVFGAVLLAAAYQGSLLAILNAAAKDNSLFPIIYILTAAPIVLGAFILIKPGFGQKPRTAPPPSAPSPHSGQTA</sequence>
<evidence type="ECO:0000313" key="7">
    <source>
        <dbReference type="EMBL" id="OEJ68534.1"/>
    </source>
</evidence>
<keyword evidence="4 6" id="KW-1133">Transmembrane helix</keyword>
<gene>
    <name evidence="7" type="ORF">BEN30_06310</name>
</gene>
<evidence type="ECO:0000256" key="4">
    <source>
        <dbReference type="ARBA" id="ARBA00022989"/>
    </source>
</evidence>
<dbReference type="GO" id="GO:0055085">
    <property type="term" value="P:transmembrane transport"/>
    <property type="evidence" value="ECO:0007669"/>
    <property type="project" value="InterPro"/>
</dbReference>
<dbReference type="RefSeq" id="WP_069957197.1">
    <property type="nucleotide sequence ID" value="NZ_MCGG01000013.1"/>
</dbReference>
<dbReference type="InterPro" id="IPR005495">
    <property type="entry name" value="LptG/LptF_permease"/>
</dbReference>
<keyword evidence="8" id="KW-1185">Reference proteome</keyword>
<evidence type="ECO:0000256" key="3">
    <source>
        <dbReference type="ARBA" id="ARBA00022692"/>
    </source>
</evidence>
<feature type="transmembrane region" description="Helical" evidence="6">
    <location>
        <begin position="7"/>
        <end position="29"/>
    </location>
</feature>
<comment type="caution">
    <text evidence="7">The sequence shown here is derived from an EMBL/GenBank/DDBJ whole genome shotgun (WGS) entry which is preliminary data.</text>
</comment>
<name>A0A1E5QA63_9PROT</name>
<dbReference type="InterPro" id="IPR030922">
    <property type="entry name" value="LptF"/>
</dbReference>
<proteinExistence type="predicted"/>
<reference evidence="8" key="1">
    <citation type="submission" date="2016-07" db="EMBL/GenBank/DDBJ databases">
        <authorList>
            <person name="Florea S."/>
            <person name="Webb J.S."/>
            <person name="Jaromczyk J."/>
            <person name="Schardl C.L."/>
        </authorList>
    </citation>
    <scope>NUCLEOTIDE SEQUENCE [LARGE SCALE GENOMIC DNA]</scope>
    <source>
        <strain evidence="8">MV-1</strain>
    </source>
</reference>
<organism evidence="7 8">
    <name type="scientific">Magnetovibrio blakemorei</name>
    <dbReference type="NCBI Taxonomy" id="28181"/>
    <lineage>
        <taxon>Bacteria</taxon>
        <taxon>Pseudomonadati</taxon>
        <taxon>Pseudomonadota</taxon>
        <taxon>Alphaproteobacteria</taxon>
        <taxon>Rhodospirillales</taxon>
        <taxon>Magnetovibrionaceae</taxon>
        <taxon>Magnetovibrio</taxon>
    </lineage>
</organism>
<feature type="transmembrane region" description="Helical" evidence="6">
    <location>
        <begin position="337"/>
        <end position="357"/>
    </location>
</feature>
<evidence type="ECO:0000256" key="2">
    <source>
        <dbReference type="ARBA" id="ARBA00022475"/>
    </source>
</evidence>
<evidence type="ECO:0000256" key="6">
    <source>
        <dbReference type="SAM" id="Phobius"/>
    </source>
</evidence>
<keyword evidence="2" id="KW-1003">Cell membrane</keyword>
<dbReference type="Proteomes" id="UP000095347">
    <property type="component" value="Unassembled WGS sequence"/>
</dbReference>